<dbReference type="InterPro" id="IPR029044">
    <property type="entry name" value="Nucleotide-diphossugar_trans"/>
</dbReference>
<keyword evidence="8" id="KW-1185">Reference proteome</keyword>
<dbReference type="GO" id="GO:0016757">
    <property type="term" value="F:glycosyltransferase activity"/>
    <property type="evidence" value="ECO:0007669"/>
    <property type="project" value="UniProtKB-KW"/>
</dbReference>
<feature type="domain" description="NodB homology" evidence="6">
    <location>
        <begin position="76"/>
        <end position="260"/>
    </location>
</feature>
<keyword evidence="5" id="KW-1133">Transmembrane helix</keyword>
<evidence type="ECO:0000313" key="7">
    <source>
        <dbReference type="EMBL" id="TPG35131.1"/>
    </source>
</evidence>
<dbReference type="EMBL" id="RCZG01000003">
    <property type="protein sequence ID" value="TPG35131.1"/>
    <property type="molecule type" value="Genomic_DNA"/>
</dbReference>
<sequence>MSRQAPKAHWPLLTMLLIGVVMMLGIAAVTGGHRGEQPNHYKTDGTADEVPGAVARGGPILSGQALDQPGIRLPHKTVALTFDDGPDDYTEPILDLLDRYHVPATFFVIGSRIPGHVDVLRRMVRDGDDIGVHTFTHPDLSGIPRWQQRLELDQTQFAIAAATGYLTNLMRPPFSSEIADINYPIWHSASRIGPYRIVLTDLDTKDWAHPGVDKIVDAATPPGDDGAVLMFHDGGGDRSQTVAALDKLIPQLQSRGYTFTTISRAAGDRSPWIAATLGERIYGTITLAAVQLSLWFSFTLTVLFVCAGVLALARIVMLMVLARRHAKRAETLRSRRDVLPGVTIVVPAFNERLGIEACVRSLTSLDYPDYEVIVVDDGSTDDTSDIVRSLDLERVTLIRKENGGKPSALNTGIAAARHEILVLVDGDTVFESNTLRELVKPFADPEVGAVSGNTKVANRQGLLGAWQHIEYVMGFNLDRRMFDVLECMPTVPGAIGAFRREAIQRVGGVSDDTLAEDTDLTMALCRDGWRIIYAPEARAWTEAPASLTQLWSQRYRWCYGTLQSMWKHRHAVVEDGRAGKLGRRGLPYLLLFQVLLPLTAPIVDVAAVFSFMTEDAVIIWGTWFGFLAAQLASAIYAFRLDHERLRPLWTMPLQQVVYRQMMYLVVIQSVASAFYGVRLRWQAMRRLGTLTAPVSEPPVTHEPAPVDNARVEGGRVGP</sequence>
<dbReference type="PANTHER" id="PTHR43630:SF1">
    <property type="entry name" value="POLY-BETA-1,6-N-ACETYL-D-GLUCOSAMINE SYNTHASE"/>
    <property type="match status" value="1"/>
</dbReference>
<feature type="transmembrane region" description="Helical" evidence="5">
    <location>
        <begin position="617"/>
        <end position="640"/>
    </location>
</feature>
<dbReference type="Gene3D" id="3.20.20.370">
    <property type="entry name" value="Glycoside hydrolase/deacetylase"/>
    <property type="match status" value="1"/>
</dbReference>
<dbReference type="InterPro" id="IPR011330">
    <property type="entry name" value="Glyco_hydro/deAcase_b/a-brl"/>
</dbReference>
<reference evidence="7 8" key="1">
    <citation type="journal article" date="2019" name="Environ. Microbiol.">
        <title>Species interactions and distinct microbial communities in high Arctic permafrost affected cryosols are associated with the CH4 and CO2 gas fluxes.</title>
        <authorList>
            <person name="Altshuler I."/>
            <person name="Hamel J."/>
            <person name="Turney S."/>
            <person name="Magnuson E."/>
            <person name="Levesque R."/>
            <person name="Greer C."/>
            <person name="Whyte L.G."/>
        </authorList>
    </citation>
    <scope>NUCLEOTIDE SEQUENCE [LARGE SCALE GENOMIC DNA]</scope>
    <source>
        <strain evidence="7 8">S5.20</strain>
    </source>
</reference>
<gene>
    <name evidence="7" type="ORF">EAH80_10205</name>
</gene>
<dbReference type="SUPFAM" id="SSF53448">
    <property type="entry name" value="Nucleotide-diphospho-sugar transferases"/>
    <property type="match status" value="1"/>
</dbReference>
<dbReference type="OrthoDB" id="9763050at2"/>
<keyword evidence="5" id="KW-0812">Transmembrane</keyword>
<feature type="transmembrane region" description="Helical" evidence="5">
    <location>
        <begin position="586"/>
        <end position="611"/>
    </location>
</feature>
<keyword evidence="3 7" id="KW-0808">Transferase</keyword>
<feature type="transmembrane region" description="Helical" evidence="5">
    <location>
        <begin position="661"/>
        <end position="681"/>
    </location>
</feature>
<comment type="caution">
    <text evidence="7">The sequence shown here is derived from an EMBL/GenBank/DDBJ whole genome shotgun (WGS) entry which is preliminary data.</text>
</comment>
<accession>A0A502EFL1</accession>
<dbReference type="InterPro" id="IPR002509">
    <property type="entry name" value="NODB_dom"/>
</dbReference>
<dbReference type="SUPFAM" id="SSF88713">
    <property type="entry name" value="Glycoside hydrolase/deacetylase"/>
    <property type="match status" value="1"/>
</dbReference>
<proteinExistence type="inferred from homology"/>
<evidence type="ECO:0000256" key="3">
    <source>
        <dbReference type="ARBA" id="ARBA00022679"/>
    </source>
</evidence>
<evidence type="ECO:0000313" key="8">
    <source>
        <dbReference type="Proteomes" id="UP000320095"/>
    </source>
</evidence>
<feature type="transmembrane region" description="Helical" evidence="5">
    <location>
        <begin position="294"/>
        <end position="321"/>
    </location>
</feature>
<dbReference type="Pfam" id="PF13641">
    <property type="entry name" value="Glyco_tranf_2_3"/>
    <property type="match status" value="1"/>
</dbReference>
<organism evidence="7 8">
    <name type="scientific">Mycolicibacterium hodleri</name>
    <dbReference type="NCBI Taxonomy" id="49897"/>
    <lineage>
        <taxon>Bacteria</taxon>
        <taxon>Bacillati</taxon>
        <taxon>Actinomycetota</taxon>
        <taxon>Actinomycetes</taxon>
        <taxon>Mycobacteriales</taxon>
        <taxon>Mycobacteriaceae</taxon>
        <taxon>Mycolicibacterium</taxon>
    </lineage>
</organism>
<evidence type="ECO:0000256" key="2">
    <source>
        <dbReference type="ARBA" id="ARBA00022676"/>
    </source>
</evidence>
<dbReference type="Pfam" id="PF01522">
    <property type="entry name" value="Polysacc_deac_1"/>
    <property type="match status" value="1"/>
</dbReference>
<dbReference type="GO" id="GO:0005975">
    <property type="term" value="P:carbohydrate metabolic process"/>
    <property type="evidence" value="ECO:0007669"/>
    <property type="project" value="InterPro"/>
</dbReference>
<evidence type="ECO:0000259" key="6">
    <source>
        <dbReference type="PROSITE" id="PS51677"/>
    </source>
</evidence>
<name>A0A502EFL1_9MYCO</name>
<evidence type="ECO:0000256" key="5">
    <source>
        <dbReference type="SAM" id="Phobius"/>
    </source>
</evidence>
<dbReference type="GO" id="GO:0016810">
    <property type="term" value="F:hydrolase activity, acting on carbon-nitrogen (but not peptide) bonds"/>
    <property type="evidence" value="ECO:0007669"/>
    <property type="project" value="InterPro"/>
</dbReference>
<dbReference type="RefSeq" id="WP_140689986.1">
    <property type="nucleotide sequence ID" value="NZ_RCZG01000003.1"/>
</dbReference>
<dbReference type="AlphaFoldDB" id="A0A502EFL1"/>
<dbReference type="Proteomes" id="UP000320095">
    <property type="component" value="Unassembled WGS sequence"/>
</dbReference>
<feature type="transmembrane region" description="Helical" evidence="5">
    <location>
        <begin position="12"/>
        <end position="32"/>
    </location>
</feature>
<feature type="compositionally biased region" description="Basic and acidic residues" evidence="4">
    <location>
        <begin position="709"/>
        <end position="718"/>
    </location>
</feature>
<feature type="region of interest" description="Disordered" evidence="4">
    <location>
        <begin position="695"/>
        <end position="718"/>
    </location>
</feature>
<dbReference type="CDD" id="cd06423">
    <property type="entry name" value="CESA_like"/>
    <property type="match status" value="1"/>
</dbReference>
<evidence type="ECO:0000256" key="1">
    <source>
        <dbReference type="ARBA" id="ARBA00006739"/>
    </source>
</evidence>
<dbReference type="Gene3D" id="3.90.550.10">
    <property type="entry name" value="Spore Coat Polysaccharide Biosynthesis Protein SpsA, Chain A"/>
    <property type="match status" value="1"/>
</dbReference>
<protein>
    <submittedName>
        <fullName evidence="7">Glycosyltransferase</fullName>
    </submittedName>
</protein>
<dbReference type="PANTHER" id="PTHR43630">
    <property type="entry name" value="POLY-BETA-1,6-N-ACETYL-D-GLUCOSAMINE SYNTHASE"/>
    <property type="match status" value="1"/>
</dbReference>
<keyword evidence="5" id="KW-0472">Membrane</keyword>
<comment type="similarity">
    <text evidence="1">Belongs to the glycosyltransferase 2 family.</text>
</comment>
<keyword evidence="2" id="KW-0328">Glycosyltransferase</keyword>
<evidence type="ECO:0000256" key="4">
    <source>
        <dbReference type="SAM" id="MobiDB-lite"/>
    </source>
</evidence>
<dbReference type="PROSITE" id="PS51677">
    <property type="entry name" value="NODB"/>
    <property type="match status" value="1"/>
</dbReference>